<dbReference type="RefSeq" id="WP_308422896.1">
    <property type="nucleotide sequence ID" value="NZ_BMLG01000004.1"/>
</dbReference>
<protein>
    <recommendedName>
        <fullName evidence="3">YhgE/Pip domain-containing protein</fullName>
    </recommendedName>
</protein>
<accession>A0A917TLP5</accession>
<evidence type="ECO:0008006" key="3">
    <source>
        <dbReference type="Google" id="ProtNLM"/>
    </source>
</evidence>
<reference evidence="1" key="2">
    <citation type="submission" date="2020-09" db="EMBL/GenBank/DDBJ databases">
        <authorList>
            <person name="Sun Q."/>
            <person name="Zhou Y."/>
        </authorList>
    </citation>
    <scope>NUCLEOTIDE SEQUENCE</scope>
    <source>
        <strain evidence="1">CGMCC 1.6333</strain>
    </source>
</reference>
<gene>
    <name evidence="1" type="ORF">GCM10011351_12180</name>
</gene>
<dbReference type="Gene3D" id="1.10.287.950">
    <property type="entry name" value="Methyl-accepting chemotaxis protein"/>
    <property type="match status" value="2"/>
</dbReference>
<name>A0A917TLP5_9BACI</name>
<evidence type="ECO:0000313" key="1">
    <source>
        <dbReference type="EMBL" id="GGM27843.1"/>
    </source>
</evidence>
<keyword evidence="2" id="KW-1185">Reference proteome</keyword>
<dbReference type="EMBL" id="BMLG01000004">
    <property type="protein sequence ID" value="GGM27843.1"/>
    <property type="molecule type" value="Genomic_DNA"/>
</dbReference>
<reference evidence="1" key="1">
    <citation type="journal article" date="2014" name="Int. J. Syst. Evol. Microbiol.">
        <title>Complete genome sequence of Corynebacterium casei LMG S-19264T (=DSM 44701T), isolated from a smear-ripened cheese.</title>
        <authorList>
            <consortium name="US DOE Joint Genome Institute (JGI-PGF)"/>
            <person name="Walter F."/>
            <person name="Albersmeier A."/>
            <person name="Kalinowski J."/>
            <person name="Ruckert C."/>
        </authorList>
    </citation>
    <scope>NUCLEOTIDE SEQUENCE</scope>
    <source>
        <strain evidence="1">CGMCC 1.6333</strain>
    </source>
</reference>
<dbReference type="Proteomes" id="UP000618460">
    <property type="component" value="Unassembled WGS sequence"/>
</dbReference>
<comment type="caution">
    <text evidence="1">The sequence shown here is derived from an EMBL/GenBank/DDBJ whole genome shotgun (WGS) entry which is preliminary data.</text>
</comment>
<evidence type="ECO:0000313" key="2">
    <source>
        <dbReference type="Proteomes" id="UP000618460"/>
    </source>
</evidence>
<dbReference type="AlphaFoldDB" id="A0A917TLP5"/>
<proteinExistence type="predicted"/>
<sequence>MRKKRMFYILMAIFLVLPPFLLTPGVGVAEGVAQTGEYSYKDEVVYATLNPSGEREEVYVVNIFDVVTEGNIIDHGTYSNVKNLTNLAEIEQEKNRITFPASEGKFYYQGDKNNAELPWDISIFYFLNGEKIDPDQLAGKDGDIEIRIQTTANENVNSVFFENYLLQISLNLAPDVFDNIETAGGVVANAGKNKQVTFTVMPEQAGDLSVKADAVDFELQGMDIAAVPQSMSIEAPDMDDMTSEMQTLTDAIKEISNGVGELNNGVSELNTGVVTLRDGSAQYQDGILDINGASSGLVDASVSIDQCLTQMSNSLQENTGEMDLSALKELPEGLMQLAEGLRQTQAGLTELKENYALAYSSLDEAIMAIPDHEITEDEIKALYASGADKEIINQLVDTYKAARTAKGTYAKTKEAFSAVEPTLNQVSGSITEMANSVETMATEITASLENMNVADTIGELQKGLETLSSNYKEFHAGLVGYTDGVAQLSSSYKDVHGGIVDLADGTVELAAGVGELDEGTDTLYQSTKDMPEQIEKEVDQMIAEYDKSDFDRVSFVSAENDKINTVQFVIKTESIEKEEQETTEEQVEEEKGFWDRLIALFKGV</sequence>
<organism evidence="1 2">
    <name type="scientific">Paraliobacillus quinghaiensis</name>
    <dbReference type="NCBI Taxonomy" id="470815"/>
    <lineage>
        <taxon>Bacteria</taxon>
        <taxon>Bacillati</taxon>
        <taxon>Bacillota</taxon>
        <taxon>Bacilli</taxon>
        <taxon>Bacillales</taxon>
        <taxon>Bacillaceae</taxon>
        <taxon>Paraliobacillus</taxon>
    </lineage>
</organism>